<evidence type="ECO:0000313" key="1">
    <source>
        <dbReference type="EMBL" id="GME91017.1"/>
    </source>
</evidence>
<protein>
    <submittedName>
        <fullName evidence="1">Unnamed protein product</fullName>
    </submittedName>
</protein>
<keyword evidence="2" id="KW-1185">Reference proteome</keyword>
<organism evidence="1 2">
    <name type="scientific">Candida boidinii</name>
    <name type="common">Yeast</name>
    <dbReference type="NCBI Taxonomy" id="5477"/>
    <lineage>
        <taxon>Eukaryota</taxon>
        <taxon>Fungi</taxon>
        <taxon>Dikarya</taxon>
        <taxon>Ascomycota</taxon>
        <taxon>Saccharomycotina</taxon>
        <taxon>Pichiomycetes</taxon>
        <taxon>Pichiales</taxon>
        <taxon>Pichiaceae</taxon>
        <taxon>Ogataea</taxon>
        <taxon>Ogataea/Candida clade</taxon>
    </lineage>
</organism>
<accession>A0ACB5TLJ3</accession>
<comment type="caution">
    <text evidence="1">The sequence shown here is derived from an EMBL/GenBank/DDBJ whole genome shotgun (WGS) entry which is preliminary data.</text>
</comment>
<reference evidence="1" key="1">
    <citation type="submission" date="2023-04" db="EMBL/GenBank/DDBJ databases">
        <title>Candida boidinii NBRC 1967.</title>
        <authorList>
            <person name="Ichikawa N."/>
            <person name="Sato H."/>
            <person name="Tonouchi N."/>
        </authorList>
    </citation>
    <scope>NUCLEOTIDE SEQUENCE</scope>
    <source>
        <strain evidence="1">NBRC 1967</strain>
    </source>
</reference>
<sequence length="1020" mass="118235">MLHGFLAWLYLTKDSKEKDSLSVDLALTEKNTAISLDPSSESNLLIDAVLALTSKKQRDRKQNYEKETRIFDNLLKRSPTNCFALLGKAKIYFYRENYLSALKVFQKILMLNPLLRPDPRIGIGLCYWFLDRKDLANQAWHNSIQVNPENNSEAKILISITKFDECFNKSVSDEDFKLKYTEALEYTKASFFDDPHNEVLHILLASYYFSKEQYDLVEKVTQIVLNNYNASNFVKSDASFWLARCKFIAKDFIQSQKLFSESLRQNPNNLLSRIGYGQCQVVRNEIGDAIRTFEKIQEDKPNILEVIYALGMLYSKNSKNVTKSILFLEKYVKLSKENSEPVKLSAFLTLSKVYENKNLNSSLEYLKMARDQELSSGKTEEELSYDLLNNIGVFSILTNEESSEKIFESAINSMRATVSDPIEREALEITLKYNIARSKETNKENEDAMKLYEEIFMSQPNYTSARIRWLFLSSLSNNGDIKDEVIELLESNKDNLEVRSFYGWYIKTYGKKYGLKVPGKDIESEHHRETLVSHDSHDCYALISLGNIYCSLARDLKVINSKYQQKQDSYYIRAAQLYMKVLGLDPFNCYAAQGIAIIFADRRQSGLALEIFRKVRDALHNIFVYINLGHCFLEVKQYAKAIESYEIALEKYSNGNDSRVLIFLGRAWLTRGLNERSIEHLKKALEYTEKSFEITKSLQTKFNVGFIKFQIADFIRKLPISKRTIEDLEECLSGLDNAINIFNSLAEEERPPFAKEDLKARAAMGTNTLTKQLERCISEQKEYEMQAENKLKEAVKIREEESKRIAEAKQKEEELQRIEMEKLLNERKQLEEKTKEWNQLRLEEVRDEKDDLDIDNEDGESKKKKKSKSSSSKKQKKQKKNFIASDEEDEMSDDDDNEDYDDGENSSAKPSRGRGGRKRSSRRSNNDDDDDEEESEKKTKRRRLTQKKSTLSKETIDDSDEELEDDLFDDENDDDEVNDDLPNEDEGEGEEEQDAGAENEEGESKSKKSRRVIDDDEDDE</sequence>
<dbReference type="Proteomes" id="UP001165101">
    <property type="component" value="Unassembled WGS sequence"/>
</dbReference>
<proteinExistence type="predicted"/>
<evidence type="ECO:0000313" key="2">
    <source>
        <dbReference type="Proteomes" id="UP001165101"/>
    </source>
</evidence>
<dbReference type="EMBL" id="BSXV01000890">
    <property type="protein sequence ID" value="GME91017.1"/>
    <property type="molecule type" value="Genomic_DNA"/>
</dbReference>
<name>A0ACB5TLJ3_CANBO</name>
<gene>
    <name evidence="1" type="ORF">Cboi01_000211300</name>
</gene>